<accession>A0A9X1M2Z5</accession>
<proteinExistence type="predicted"/>
<comment type="caution">
    <text evidence="2">The sequence shown here is derived from an EMBL/GenBank/DDBJ whole genome shotgun (WGS) entry which is preliminary data.</text>
</comment>
<evidence type="ECO:0000256" key="1">
    <source>
        <dbReference type="SAM" id="MobiDB-lite"/>
    </source>
</evidence>
<organism evidence="2 3">
    <name type="scientific">Arthrobacter gengyunqii</name>
    <dbReference type="NCBI Taxonomy" id="2886940"/>
    <lineage>
        <taxon>Bacteria</taxon>
        <taxon>Bacillati</taxon>
        <taxon>Actinomycetota</taxon>
        <taxon>Actinomycetes</taxon>
        <taxon>Micrococcales</taxon>
        <taxon>Micrococcaceae</taxon>
        <taxon>Arthrobacter</taxon>
    </lineage>
</organism>
<reference evidence="2" key="1">
    <citation type="submission" date="2021-10" db="EMBL/GenBank/DDBJ databases">
        <title>Novel species in genus Arthrobacter.</title>
        <authorList>
            <person name="Liu Y."/>
        </authorList>
    </citation>
    <scope>NUCLEOTIDE SEQUENCE</scope>
    <source>
        <strain evidence="2">Zg-Y809</strain>
    </source>
</reference>
<dbReference type="Proteomes" id="UP001139264">
    <property type="component" value="Unassembled WGS sequence"/>
</dbReference>
<name>A0A9X1M2Z5_9MICC</name>
<evidence type="ECO:0000313" key="2">
    <source>
        <dbReference type="EMBL" id="MCC3270443.1"/>
    </source>
</evidence>
<gene>
    <name evidence="2" type="ORF">LJ751_13950</name>
</gene>
<feature type="region of interest" description="Disordered" evidence="1">
    <location>
        <begin position="1"/>
        <end position="21"/>
    </location>
</feature>
<evidence type="ECO:0000313" key="3">
    <source>
        <dbReference type="Proteomes" id="UP001139264"/>
    </source>
</evidence>
<dbReference type="EMBL" id="JAJFZP010000011">
    <property type="protein sequence ID" value="MCC3270443.1"/>
    <property type="molecule type" value="Genomic_DNA"/>
</dbReference>
<protein>
    <submittedName>
        <fullName evidence="2">Uncharacterized protein</fullName>
    </submittedName>
</protein>
<sequence length="71" mass="7444">MTKNANLDPSHLHLEPADRPSPTANAAVLQAALDILPDAGLDAVVTTGFMSSYWLGSIAWDALTGKAVPEE</sequence>
<dbReference type="AlphaFoldDB" id="A0A9X1M2Z5"/>